<dbReference type="OrthoDB" id="1360676at28211"/>
<dbReference type="PROSITE" id="PS51318">
    <property type="entry name" value="TAT"/>
    <property type="match status" value="1"/>
</dbReference>
<sequence>MTQNTLPRRIRLSTAILAVVAVSASGFAVPARACEPDAPGWRDAEGHCVTWRLLETRCGTPASTHCTPDAPDPASTRLLPTPKGDPSAAACSGCGCKGGPGYRGPNGRCVAWRDLARTCGPTLPGACVAEIVDPRAGAITAQEALIAGKPRGR</sequence>
<comment type="caution">
    <text evidence="2">The sequence shown here is derived from an EMBL/GenBank/DDBJ whole genome shotgun (WGS) entry which is preliminary data.</text>
</comment>
<proteinExistence type="predicted"/>
<organism evidence="2 3">
    <name type="scientific">Siculibacillus lacustris</name>
    <dbReference type="NCBI Taxonomy" id="1549641"/>
    <lineage>
        <taxon>Bacteria</taxon>
        <taxon>Pseudomonadati</taxon>
        <taxon>Pseudomonadota</taxon>
        <taxon>Alphaproteobacteria</taxon>
        <taxon>Hyphomicrobiales</taxon>
        <taxon>Ancalomicrobiaceae</taxon>
        <taxon>Siculibacillus</taxon>
    </lineage>
</organism>
<name>A0A4Q9VRW5_9HYPH</name>
<gene>
    <name evidence="2" type="ORF">EYW49_09610</name>
</gene>
<keyword evidence="1" id="KW-0732">Signal</keyword>
<evidence type="ECO:0000313" key="2">
    <source>
        <dbReference type="EMBL" id="TBW38197.1"/>
    </source>
</evidence>
<evidence type="ECO:0008006" key="4">
    <source>
        <dbReference type="Google" id="ProtNLM"/>
    </source>
</evidence>
<evidence type="ECO:0000256" key="1">
    <source>
        <dbReference type="SAM" id="SignalP"/>
    </source>
</evidence>
<dbReference type="AlphaFoldDB" id="A0A4Q9VRW5"/>
<feature type="signal peptide" evidence="1">
    <location>
        <begin position="1"/>
        <end position="33"/>
    </location>
</feature>
<keyword evidence="3" id="KW-1185">Reference proteome</keyword>
<dbReference type="EMBL" id="SJFN01000012">
    <property type="protein sequence ID" value="TBW38197.1"/>
    <property type="molecule type" value="Genomic_DNA"/>
</dbReference>
<accession>A0A4Q9VRW5</accession>
<dbReference type="InterPro" id="IPR006311">
    <property type="entry name" value="TAT_signal"/>
</dbReference>
<evidence type="ECO:0000313" key="3">
    <source>
        <dbReference type="Proteomes" id="UP000292781"/>
    </source>
</evidence>
<feature type="chain" id="PRO_5020830108" description="Secreted protein" evidence="1">
    <location>
        <begin position="34"/>
        <end position="153"/>
    </location>
</feature>
<dbReference type="Proteomes" id="UP000292781">
    <property type="component" value="Unassembled WGS sequence"/>
</dbReference>
<reference evidence="2 3" key="1">
    <citation type="submission" date="2019-02" db="EMBL/GenBank/DDBJ databases">
        <title>Siculibacillus lacustris gen. nov., sp. nov., a new rosette-forming bacterium isolated from a freshwater crater lake (Lake St. Ana, Romania).</title>
        <authorList>
            <person name="Felfoldi T."/>
            <person name="Marton Z."/>
            <person name="Szabo A."/>
            <person name="Mentes A."/>
            <person name="Boka K."/>
            <person name="Marialigeti K."/>
            <person name="Mathe I."/>
            <person name="Koncz M."/>
            <person name="Schumann P."/>
            <person name="Toth E."/>
        </authorList>
    </citation>
    <scope>NUCLEOTIDE SEQUENCE [LARGE SCALE GENOMIC DNA]</scope>
    <source>
        <strain evidence="2 3">SA-279</strain>
    </source>
</reference>
<protein>
    <recommendedName>
        <fullName evidence="4">Secreted protein</fullName>
    </recommendedName>
</protein>